<gene>
    <name evidence="1" type="ORF">RPERSI_LOCUS32485</name>
</gene>
<proteinExistence type="predicted"/>
<feature type="non-terminal residue" evidence="1">
    <location>
        <position position="1"/>
    </location>
</feature>
<dbReference type="Proteomes" id="UP000789920">
    <property type="component" value="Unassembled WGS sequence"/>
</dbReference>
<sequence length="80" mass="9555">TEIDLFADRAKQWVKDFSQPTIETMNSPNQRQEMYSKKNVMPYMHMLTQHIPKFMRSLKNQGLSLRLFSTSSLEKKNHEH</sequence>
<reference evidence="1" key="1">
    <citation type="submission" date="2021-06" db="EMBL/GenBank/DDBJ databases">
        <authorList>
            <person name="Kallberg Y."/>
            <person name="Tangrot J."/>
            <person name="Rosling A."/>
        </authorList>
    </citation>
    <scope>NUCLEOTIDE SEQUENCE</scope>
    <source>
        <strain evidence="1">MA461A</strain>
    </source>
</reference>
<protein>
    <submittedName>
        <fullName evidence="1">25389_t:CDS:1</fullName>
    </submittedName>
</protein>
<keyword evidence="2" id="KW-1185">Reference proteome</keyword>
<comment type="caution">
    <text evidence="1">The sequence shown here is derived from an EMBL/GenBank/DDBJ whole genome shotgun (WGS) entry which is preliminary data.</text>
</comment>
<evidence type="ECO:0000313" key="1">
    <source>
        <dbReference type="EMBL" id="CAG8842809.1"/>
    </source>
</evidence>
<feature type="non-terminal residue" evidence="1">
    <location>
        <position position="80"/>
    </location>
</feature>
<evidence type="ECO:0000313" key="2">
    <source>
        <dbReference type="Proteomes" id="UP000789920"/>
    </source>
</evidence>
<name>A0ACA9SMK6_9GLOM</name>
<accession>A0ACA9SMK6</accession>
<dbReference type="EMBL" id="CAJVQC010135751">
    <property type="protein sequence ID" value="CAG8842809.1"/>
    <property type="molecule type" value="Genomic_DNA"/>
</dbReference>
<organism evidence="1 2">
    <name type="scientific">Racocetra persica</name>
    <dbReference type="NCBI Taxonomy" id="160502"/>
    <lineage>
        <taxon>Eukaryota</taxon>
        <taxon>Fungi</taxon>
        <taxon>Fungi incertae sedis</taxon>
        <taxon>Mucoromycota</taxon>
        <taxon>Glomeromycotina</taxon>
        <taxon>Glomeromycetes</taxon>
        <taxon>Diversisporales</taxon>
        <taxon>Gigasporaceae</taxon>
        <taxon>Racocetra</taxon>
    </lineage>
</organism>